<proteinExistence type="predicted"/>
<protein>
    <submittedName>
        <fullName evidence="2">Uncharacterized protein</fullName>
    </submittedName>
</protein>
<evidence type="ECO:0000313" key="3">
    <source>
        <dbReference type="Proteomes" id="UP000317901"/>
    </source>
</evidence>
<feature type="signal peptide" evidence="1">
    <location>
        <begin position="1"/>
        <end position="20"/>
    </location>
</feature>
<dbReference type="AlphaFoldDB" id="A0A5C5PX62"/>
<evidence type="ECO:0000256" key="1">
    <source>
        <dbReference type="SAM" id="SignalP"/>
    </source>
</evidence>
<feature type="chain" id="PRO_5022973187" evidence="1">
    <location>
        <begin position="21"/>
        <end position="356"/>
    </location>
</feature>
<keyword evidence="1" id="KW-0732">Signal</keyword>
<gene>
    <name evidence="2" type="ORF">FJD37_11160</name>
</gene>
<sequence>MLFKILLACCILTSSISAHSATTLTSSIPARPAMTHLKETINADGSVSLVLLPGPGPKKNRPEKLSENREIRKAVVDFFGYQEGGHIKDSTAGTLISKQVLTSLNSQATPNEYAIPKNLKMISGINEGTRGESRAALLFDDSNKLLAVALVSRDCHRNLDREVFCNDDKGHILNIFLPKGAHENIADPLIPWSKKIPTEQTIFMAYVDPDRTDWVQKIAKTLYITTQPNIRSWTPNDLPAELPKEFIPLLLTQSQLVGAGVNGKYTVGEAKGWPFSKDFIYSLGAPTQDFEVHLRTYTPIDEIQAFYTYLTTTSSITRNDHNITILGTINNKKYAIELRSQHYPHAINYINFKAWK</sequence>
<dbReference type="RefSeq" id="WP_146426208.1">
    <property type="nucleotide sequence ID" value="NZ_VFIP01000018.1"/>
</dbReference>
<comment type="caution">
    <text evidence="2">The sequence shown here is derived from an EMBL/GenBank/DDBJ whole genome shotgun (WGS) entry which is preliminary data.</text>
</comment>
<name>A0A5C5PX62_9PSED</name>
<dbReference type="EMBL" id="VFIP01000018">
    <property type="protein sequence ID" value="TWR94245.1"/>
    <property type="molecule type" value="Genomic_DNA"/>
</dbReference>
<accession>A0A5C5PX62</accession>
<dbReference type="Proteomes" id="UP000317901">
    <property type="component" value="Unassembled WGS sequence"/>
</dbReference>
<evidence type="ECO:0000313" key="2">
    <source>
        <dbReference type="EMBL" id="TWR94245.1"/>
    </source>
</evidence>
<organism evidence="2 3">
    <name type="scientific">Pseudomonas saxonica</name>
    <dbReference type="NCBI Taxonomy" id="2600598"/>
    <lineage>
        <taxon>Bacteria</taxon>
        <taxon>Pseudomonadati</taxon>
        <taxon>Pseudomonadota</taxon>
        <taxon>Gammaproteobacteria</taxon>
        <taxon>Pseudomonadales</taxon>
        <taxon>Pseudomonadaceae</taxon>
        <taxon>Pseudomonas</taxon>
    </lineage>
</organism>
<reference evidence="2 3" key="1">
    <citation type="submission" date="2019-06" db="EMBL/GenBank/DDBJ databases">
        <title>Pseudomonas bimorpha sp. nov. isolated from bovine raw milk and skim milk concentrate.</title>
        <authorList>
            <person name="Hofmann K."/>
            <person name="Huptas C."/>
            <person name="Doll E."/>
            <person name="Scherer S."/>
            <person name="Wenning M."/>
        </authorList>
    </citation>
    <scope>NUCLEOTIDE SEQUENCE [LARGE SCALE GENOMIC DNA]</scope>
    <source>
        <strain evidence="2 3">DSM 108990</strain>
    </source>
</reference>
<dbReference type="OrthoDB" id="8700766at2"/>